<keyword evidence="1" id="KW-1133">Transmembrane helix</keyword>
<sequence>MDVMGGGGWSARSLSVRQFVGATTGRGHHSAPPIFARARTVCAAGCCSALDAPPSRRSCATVVRCWLTRLLSLLLLSCFAALCAAGPPACLFANLLHPLRSGRITLLLLLYDHLLCFSFSQAPFRLPACFAHRRAATGLVWFGCDLWAIGFPPAVSTGRRTTRAFRPSPHLTHLFGASSIPSPVWRLRGLALHRRLFLIRLWWFFRITRFCLLLYTQGARFFFDFFSTQHLEAA</sequence>
<keyword evidence="1" id="KW-0472">Membrane</keyword>
<proteinExistence type="predicted"/>
<comment type="caution">
    <text evidence="2">The sequence shown here is derived from an EMBL/GenBank/DDBJ whole genome shotgun (WGS) entry which is preliminary data.</text>
</comment>
<evidence type="ECO:0000313" key="2">
    <source>
        <dbReference type="EMBL" id="KAK8164537.1"/>
    </source>
</evidence>
<dbReference type="Proteomes" id="UP001456524">
    <property type="component" value="Unassembled WGS sequence"/>
</dbReference>
<evidence type="ECO:0000313" key="3">
    <source>
        <dbReference type="Proteomes" id="UP001456524"/>
    </source>
</evidence>
<dbReference type="EMBL" id="JBBWUH010000006">
    <property type="protein sequence ID" value="KAK8164537.1"/>
    <property type="molecule type" value="Genomic_DNA"/>
</dbReference>
<feature type="transmembrane region" description="Helical" evidence="1">
    <location>
        <begin position="196"/>
        <end position="215"/>
    </location>
</feature>
<accession>A0ABR1XSD3</accession>
<name>A0ABR1XSD3_9PEZI</name>
<keyword evidence="3" id="KW-1185">Reference proteome</keyword>
<gene>
    <name evidence="2" type="ORF">IWX90DRAFT_262411</name>
</gene>
<keyword evidence="1" id="KW-0812">Transmembrane</keyword>
<reference evidence="2 3" key="1">
    <citation type="journal article" date="2022" name="G3 (Bethesda)">
        <title>Enemy or ally: a genomic approach to elucidate the lifestyle of Phyllosticta citrichinaensis.</title>
        <authorList>
            <person name="Buijs V.A."/>
            <person name="Groenewald J.Z."/>
            <person name="Haridas S."/>
            <person name="LaButti K.M."/>
            <person name="Lipzen A."/>
            <person name="Martin F.M."/>
            <person name="Barry K."/>
            <person name="Grigoriev I.V."/>
            <person name="Crous P.W."/>
            <person name="Seidl M.F."/>
        </authorList>
    </citation>
    <scope>NUCLEOTIDE SEQUENCE [LARGE SCALE GENOMIC DNA]</scope>
    <source>
        <strain evidence="2 3">CBS 129764</strain>
    </source>
</reference>
<protein>
    <submittedName>
        <fullName evidence="2">Uncharacterized protein</fullName>
    </submittedName>
</protein>
<feature type="transmembrane region" description="Helical" evidence="1">
    <location>
        <begin position="70"/>
        <end position="92"/>
    </location>
</feature>
<evidence type="ECO:0000256" key="1">
    <source>
        <dbReference type="SAM" id="Phobius"/>
    </source>
</evidence>
<organism evidence="2 3">
    <name type="scientific">Phyllosticta citrichinensis</name>
    <dbReference type="NCBI Taxonomy" id="1130410"/>
    <lineage>
        <taxon>Eukaryota</taxon>
        <taxon>Fungi</taxon>
        <taxon>Dikarya</taxon>
        <taxon>Ascomycota</taxon>
        <taxon>Pezizomycotina</taxon>
        <taxon>Dothideomycetes</taxon>
        <taxon>Dothideomycetes incertae sedis</taxon>
        <taxon>Botryosphaeriales</taxon>
        <taxon>Phyllostictaceae</taxon>
        <taxon>Phyllosticta</taxon>
    </lineage>
</organism>